<feature type="compositionally biased region" description="Polar residues" evidence="1">
    <location>
        <begin position="178"/>
        <end position="191"/>
    </location>
</feature>
<sequence length="199" mass="22018">MHSYAELNTNEATLSLNAQFHGRTFSFTLPPSVTSARIRAEILLPATKRTTEEYLIANLDSSGFQEYQGDLDPHTPTAVQDATVHNNARDSVYELTAQTADLDERFRKRGSTNFLNRGDFNGITNPIPRPAAAASRLVRSSSLYLNNTASVPRPELSSSITFNSAGSRHADTVKQHTYTPTLHNMPASQTKLPAHYREN</sequence>
<accession>A0A6A6AVK6</accession>
<evidence type="ECO:0000313" key="3">
    <source>
        <dbReference type="Proteomes" id="UP000799438"/>
    </source>
</evidence>
<gene>
    <name evidence="2" type="ORF">K452DRAFT_314129</name>
</gene>
<organism evidence="2 3">
    <name type="scientific">Aplosporella prunicola CBS 121167</name>
    <dbReference type="NCBI Taxonomy" id="1176127"/>
    <lineage>
        <taxon>Eukaryota</taxon>
        <taxon>Fungi</taxon>
        <taxon>Dikarya</taxon>
        <taxon>Ascomycota</taxon>
        <taxon>Pezizomycotina</taxon>
        <taxon>Dothideomycetes</taxon>
        <taxon>Dothideomycetes incertae sedis</taxon>
        <taxon>Botryosphaeriales</taxon>
        <taxon>Aplosporellaceae</taxon>
        <taxon>Aplosporella</taxon>
    </lineage>
</organism>
<feature type="region of interest" description="Disordered" evidence="1">
    <location>
        <begin position="178"/>
        <end position="199"/>
    </location>
</feature>
<proteinExistence type="predicted"/>
<dbReference type="Proteomes" id="UP000799438">
    <property type="component" value="Unassembled WGS sequence"/>
</dbReference>
<dbReference type="EMBL" id="ML995613">
    <property type="protein sequence ID" value="KAF2135258.1"/>
    <property type="molecule type" value="Genomic_DNA"/>
</dbReference>
<dbReference type="RefSeq" id="XP_033390977.1">
    <property type="nucleotide sequence ID" value="XM_033543727.1"/>
</dbReference>
<evidence type="ECO:0000313" key="2">
    <source>
        <dbReference type="EMBL" id="KAF2135258.1"/>
    </source>
</evidence>
<dbReference type="AlphaFoldDB" id="A0A6A6AVK6"/>
<name>A0A6A6AVK6_9PEZI</name>
<evidence type="ECO:0000256" key="1">
    <source>
        <dbReference type="SAM" id="MobiDB-lite"/>
    </source>
</evidence>
<reference evidence="2" key="1">
    <citation type="journal article" date="2020" name="Stud. Mycol.">
        <title>101 Dothideomycetes genomes: a test case for predicting lifestyles and emergence of pathogens.</title>
        <authorList>
            <person name="Haridas S."/>
            <person name="Albert R."/>
            <person name="Binder M."/>
            <person name="Bloem J."/>
            <person name="Labutti K."/>
            <person name="Salamov A."/>
            <person name="Andreopoulos B."/>
            <person name="Baker S."/>
            <person name="Barry K."/>
            <person name="Bills G."/>
            <person name="Bluhm B."/>
            <person name="Cannon C."/>
            <person name="Castanera R."/>
            <person name="Culley D."/>
            <person name="Daum C."/>
            <person name="Ezra D."/>
            <person name="Gonzalez J."/>
            <person name="Henrissat B."/>
            <person name="Kuo A."/>
            <person name="Liang C."/>
            <person name="Lipzen A."/>
            <person name="Lutzoni F."/>
            <person name="Magnuson J."/>
            <person name="Mondo S."/>
            <person name="Nolan M."/>
            <person name="Ohm R."/>
            <person name="Pangilinan J."/>
            <person name="Park H.-J."/>
            <person name="Ramirez L."/>
            <person name="Alfaro M."/>
            <person name="Sun H."/>
            <person name="Tritt A."/>
            <person name="Yoshinaga Y."/>
            <person name="Zwiers L.-H."/>
            <person name="Turgeon B."/>
            <person name="Goodwin S."/>
            <person name="Spatafora J."/>
            <person name="Crous P."/>
            <person name="Grigoriev I."/>
        </authorList>
    </citation>
    <scope>NUCLEOTIDE SEQUENCE</scope>
    <source>
        <strain evidence="2">CBS 121167</strain>
    </source>
</reference>
<dbReference type="GeneID" id="54301224"/>
<protein>
    <submittedName>
        <fullName evidence="2">Uncharacterized protein</fullName>
    </submittedName>
</protein>
<keyword evidence="3" id="KW-1185">Reference proteome</keyword>